<dbReference type="Gene3D" id="3.10.20.90">
    <property type="entry name" value="Phosphatidylinositol 3-kinase Catalytic Subunit, Chain A, domain 1"/>
    <property type="match status" value="1"/>
</dbReference>
<dbReference type="PIRSF" id="PIRSF003113">
    <property type="entry name" value="BolA"/>
    <property type="match status" value="1"/>
</dbReference>
<gene>
    <name evidence="4" type="ORF">JX360_14475</name>
</gene>
<name>A0ABT0CEE0_THEVL</name>
<dbReference type="InterPro" id="IPR050961">
    <property type="entry name" value="BolA/IbaG_stress_morph_reg"/>
</dbReference>
<dbReference type="PANTHER" id="PTHR46229">
    <property type="entry name" value="BOLA TRANSCRIPTION REGULATOR"/>
    <property type="match status" value="1"/>
</dbReference>
<dbReference type="InterPro" id="IPR036065">
    <property type="entry name" value="BolA-like_sf"/>
</dbReference>
<dbReference type="InterPro" id="IPR002634">
    <property type="entry name" value="BolA"/>
</dbReference>
<evidence type="ECO:0000256" key="1">
    <source>
        <dbReference type="ARBA" id="ARBA00005578"/>
    </source>
</evidence>
<dbReference type="Proteomes" id="UP000830835">
    <property type="component" value="Unassembled WGS sequence"/>
</dbReference>
<keyword evidence="5" id="KW-1185">Reference proteome</keyword>
<dbReference type="PANTHER" id="PTHR46229:SF2">
    <property type="entry name" value="BOLA-LIKE PROTEIN 1"/>
    <property type="match status" value="1"/>
</dbReference>
<evidence type="ECO:0000256" key="3">
    <source>
        <dbReference type="SAM" id="MobiDB-lite"/>
    </source>
</evidence>
<feature type="region of interest" description="Disordered" evidence="3">
    <location>
        <begin position="23"/>
        <end position="42"/>
    </location>
</feature>
<accession>A0ABT0CEE0</accession>
<reference evidence="4" key="1">
    <citation type="submission" date="2021-02" db="EMBL/GenBank/DDBJ databases">
        <title>The CRISPR/cas machinery reduction and long-range gene transfer in the hot spring cyanobacterium Synechococcus.</title>
        <authorList>
            <person name="Dvorak P."/>
            <person name="Jahodarova E."/>
            <person name="Hasler P."/>
            <person name="Poulickova A."/>
        </authorList>
    </citation>
    <scope>NUCLEOTIDE SEQUENCE</scope>
    <source>
        <strain evidence="4">Rupite</strain>
    </source>
</reference>
<comment type="caution">
    <text evidence="4">The sequence shown here is derived from an EMBL/GenBank/DDBJ whole genome shotgun (WGS) entry which is preliminary data.</text>
</comment>
<dbReference type="SUPFAM" id="SSF82657">
    <property type="entry name" value="BolA-like"/>
    <property type="match status" value="1"/>
</dbReference>
<dbReference type="Pfam" id="PF01722">
    <property type="entry name" value="BolA"/>
    <property type="match status" value="1"/>
</dbReference>
<comment type="similarity">
    <text evidence="1 2">Belongs to the BolA/IbaG family.</text>
</comment>
<proteinExistence type="inferred from homology"/>
<evidence type="ECO:0000313" key="5">
    <source>
        <dbReference type="Proteomes" id="UP000830835"/>
    </source>
</evidence>
<organism evidence="4 5">
    <name type="scientific">Thermostichus vulcanus str. 'Rupite'</name>
    <dbReference type="NCBI Taxonomy" id="2813851"/>
    <lineage>
        <taxon>Bacteria</taxon>
        <taxon>Bacillati</taxon>
        <taxon>Cyanobacteriota</taxon>
        <taxon>Cyanophyceae</taxon>
        <taxon>Thermostichales</taxon>
        <taxon>Thermostichaceae</taxon>
        <taxon>Thermostichus</taxon>
    </lineage>
</organism>
<dbReference type="EMBL" id="JAFIRA010000046">
    <property type="protein sequence ID" value="MCJ2544094.1"/>
    <property type="molecule type" value="Genomic_DNA"/>
</dbReference>
<evidence type="ECO:0000313" key="4">
    <source>
        <dbReference type="EMBL" id="MCJ2544094.1"/>
    </source>
</evidence>
<evidence type="ECO:0000256" key="2">
    <source>
        <dbReference type="RuleBase" id="RU003860"/>
    </source>
</evidence>
<protein>
    <submittedName>
        <fullName evidence="4">BolA family transcriptional regulator</fullName>
    </submittedName>
</protein>
<sequence>MITPEQLRQHLIDQLQALHVQVEDESHRHVGHGGQRDPLGAGGHYRVEIVSPLFAGKTTLQQHRMVYGALAEQMGSSIHALALQTYSPEQWTGSLPSPVSSAQPS</sequence>